<protein>
    <recommendedName>
        <fullName evidence="1">DUF4886 domain-containing protein</fullName>
    </recommendedName>
</protein>
<dbReference type="InterPro" id="IPR036514">
    <property type="entry name" value="SGNH_hydro_sf"/>
</dbReference>
<dbReference type="Pfam" id="PF16227">
    <property type="entry name" value="DUF4886"/>
    <property type="match status" value="1"/>
</dbReference>
<dbReference type="EMBL" id="VSSQ01026844">
    <property type="protein sequence ID" value="MPM75766.1"/>
    <property type="molecule type" value="Genomic_DNA"/>
</dbReference>
<dbReference type="AlphaFoldDB" id="A0A645CFK3"/>
<sequence length="306" mass="34851">MRGKLVLAICAATALTLGAAAKEVKLLTIGNSFADSAFVYLPKVAESAGDKIVMDRANIGGCPLEKHWKLVEQSEADPTFKPYNKKYNLREKLESNKWDFVTIQQASHFSWKPETFQPYAKNLQEYVKKYAPQAELLMQQTWAYRFDEGRLASWKISQKEMFEKLVAAYDKAAKELGIRQIPTGEAVQLARETQPVKYVEYDLEAVKQLKYPDALPSEDGSFVRGLWWATKKDKETGAEEKSIGKDAYHLNKRGQYLQACLWYALLFDKPTSEIKFVPEGITAEDAAFIRETAQKALDAHKHRQQK</sequence>
<reference evidence="2" key="1">
    <citation type="submission" date="2019-08" db="EMBL/GenBank/DDBJ databases">
        <authorList>
            <person name="Kucharzyk K."/>
            <person name="Murdoch R.W."/>
            <person name="Higgins S."/>
            <person name="Loffler F."/>
        </authorList>
    </citation>
    <scope>NUCLEOTIDE SEQUENCE</scope>
</reference>
<evidence type="ECO:0000313" key="2">
    <source>
        <dbReference type="EMBL" id="MPM75766.1"/>
    </source>
</evidence>
<organism evidence="2">
    <name type="scientific">bioreactor metagenome</name>
    <dbReference type="NCBI Taxonomy" id="1076179"/>
    <lineage>
        <taxon>unclassified sequences</taxon>
        <taxon>metagenomes</taxon>
        <taxon>ecological metagenomes</taxon>
    </lineage>
</organism>
<dbReference type="Gene3D" id="3.40.50.1110">
    <property type="entry name" value="SGNH hydrolase"/>
    <property type="match status" value="1"/>
</dbReference>
<feature type="domain" description="DUF4886" evidence="1">
    <location>
        <begin position="25"/>
        <end position="194"/>
    </location>
</feature>
<accession>A0A645CFK3</accession>
<name>A0A645CFK3_9ZZZZ</name>
<comment type="caution">
    <text evidence="2">The sequence shown here is derived from an EMBL/GenBank/DDBJ whole genome shotgun (WGS) entry which is preliminary data.</text>
</comment>
<dbReference type="InterPro" id="IPR032616">
    <property type="entry name" value="DUF4886"/>
</dbReference>
<gene>
    <name evidence="2" type="ORF">SDC9_122760</name>
</gene>
<evidence type="ECO:0000259" key="1">
    <source>
        <dbReference type="Pfam" id="PF16227"/>
    </source>
</evidence>
<proteinExistence type="predicted"/>
<dbReference type="SUPFAM" id="SSF52266">
    <property type="entry name" value="SGNH hydrolase"/>
    <property type="match status" value="1"/>
</dbReference>